<dbReference type="OrthoDB" id="1606438at2759"/>
<dbReference type="Proteomes" id="UP000053558">
    <property type="component" value="Unassembled WGS sequence"/>
</dbReference>
<evidence type="ECO:0000259" key="5">
    <source>
        <dbReference type="Pfam" id="PF08100"/>
    </source>
</evidence>
<keyword evidence="2 6" id="KW-0808">Transferase</keyword>
<dbReference type="PROSITE" id="PS51683">
    <property type="entry name" value="SAM_OMT_II"/>
    <property type="match status" value="1"/>
</dbReference>
<dbReference type="InterPro" id="IPR029063">
    <property type="entry name" value="SAM-dependent_MTases_sf"/>
</dbReference>
<keyword evidence="3" id="KW-0949">S-adenosyl-L-methionine</keyword>
<dbReference type="InterPro" id="IPR016461">
    <property type="entry name" value="COMT-like"/>
</dbReference>
<proteinExistence type="predicted"/>
<dbReference type="Pfam" id="PF00891">
    <property type="entry name" value="Methyltransf_2"/>
    <property type="match status" value="1"/>
</dbReference>
<dbReference type="SUPFAM" id="SSF53335">
    <property type="entry name" value="S-adenosyl-L-methionine-dependent methyltransferases"/>
    <property type="match status" value="1"/>
</dbReference>
<evidence type="ECO:0000256" key="3">
    <source>
        <dbReference type="ARBA" id="ARBA00022691"/>
    </source>
</evidence>
<dbReference type="InterPro" id="IPR012967">
    <property type="entry name" value="COMT_dimerisation"/>
</dbReference>
<protein>
    <submittedName>
        <fullName evidence="6">S-adenosyl-L-methionine-dependent methyltransferase</fullName>
    </submittedName>
</protein>
<dbReference type="AlphaFoldDB" id="A0A5M3ME17"/>
<evidence type="ECO:0000313" key="6">
    <source>
        <dbReference type="EMBL" id="EIW77519.1"/>
    </source>
</evidence>
<evidence type="ECO:0000313" key="7">
    <source>
        <dbReference type="Proteomes" id="UP000053558"/>
    </source>
</evidence>
<dbReference type="RefSeq" id="XP_007771785.1">
    <property type="nucleotide sequence ID" value="XM_007773595.1"/>
</dbReference>
<dbReference type="InterPro" id="IPR036388">
    <property type="entry name" value="WH-like_DNA-bd_sf"/>
</dbReference>
<feature type="domain" description="O-methyltransferase dimerisation" evidence="5">
    <location>
        <begin position="88"/>
        <end position="156"/>
    </location>
</feature>
<dbReference type="Pfam" id="PF08100">
    <property type="entry name" value="Dimerisation"/>
    <property type="match status" value="1"/>
</dbReference>
<keyword evidence="7" id="KW-1185">Reference proteome</keyword>
<sequence>MSGNADVDKLVVLISDAAFEAVVEYQKYGQDVPALSCPVVHPLDSATDLIKLRRALRQLEGACRHLYDMLAPPVEYIGKNTMDFGPVLLRTAVNAGIAEILEGRPQGMHLLHIAEATGLPEPKLTQIMRALASRNCFIEVDTDTYANNRISQALFKDSETRSCDYTWLAVTQCHYGLDSYWEFLNNKQVDVADVPDNYKGLWSYARRNSAGELQDSIYTAWGKHVRIYSQVLSPYSTFCDIGSGVGSFSLHLAKLRPDLHITLQDQPHVLDDALQLWSKEFPDCTLDKRVVFEPLDFLVHPPVQGQDYYYMRAIVHNWTDNDVRRILTNVRKAMGAHSRLLIQEYSLAPQNRKRGAGEAARYGIQQAPEPLLPNFGWGASRRHNLDFTMQLTFNAKERTVGELIELASSAELAFVKFLDLGTASVLEFQSARKDESSQSRL</sequence>
<reference evidence="7" key="1">
    <citation type="journal article" date="2012" name="Science">
        <title>The Paleozoic origin of enzymatic lignin decomposition reconstructed from 31 fungal genomes.</title>
        <authorList>
            <person name="Floudas D."/>
            <person name="Binder M."/>
            <person name="Riley R."/>
            <person name="Barry K."/>
            <person name="Blanchette R.A."/>
            <person name="Henrissat B."/>
            <person name="Martinez A.T."/>
            <person name="Otillar R."/>
            <person name="Spatafora J.W."/>
            <person name="Yadav J.S."/>
            <person name="Aerts A."/>
            <person name="Benoit I."/>
            <person name="Boyd A."/>
            <person name="Carlson A."/>
            <person name="Copeland A."/>
            <person name="Coutinho P.M."/>
            <person name="de Vries R.P."/>
            <person name="Ferreira P."/>
            <person name="Findley K."/>
            <person name="Foster B."/>
            <person name="Gaskell J."/>
            <person name="Glotzer D."/>
            <person name="Gorecki P."/>
            <person name="Heitman J."/>
            <person name="Hesse C."/>
            <person name="Hori C."/>
            <person name="Igarashi K."/>
            <person name="Jurgens J.A."/>
            <person name="Kallen N."/>
            <person name="Kersten P."/>
            <person name="Kohler A."/>
            <person name="Kuees U."/>
            <person name="Kumar T.K.A."/>
            <person name="Kuo A."/>
            <person name="LaButti K."/>
            <person name="Larrondo L.F."/>
            <person name="Lindquist E."/>
            <person name="Ling A."/>
            <person name="Lombard V."/>
            <person name="Lucas S."/>
            <person name="Lundell T."/>
            <person name="Martin R."/>
            <person name="McLaughlin D.J."/>
            <person name="Morgenstern I."/>
            <person name="Morin E."/>
            <person name="Murat C."/>
            <person name="Nagy L.G."/>
            <person name="Nolan M."/>
            <person name="Ohm R.A."/>
            <person name="Patyshakuliyeva A."/>
            <person name="Rokas A."/>
            <person name="Ruiz-Duenas F.J."/>
            <person name="Sabat G."/>
            <person name="Salamov A."/>
            <person name="Samejima M."/>
            <person name="Schmutz J."/>
            <person name="Slot J.C."/>
            <person name="St John F."/>
            <person name="Stenlid J."/>
            <person name="Sun H."/>
            <person name="Sun S."/>
            <person name="Syed K."/>
            <person name="Tsang A."/>
            <person name="Wiebenga A."/>
            <person name="Young D."/>
            <person name="Pisabarro A."/>
            <person name="Eastwood D.C."/>
            <person name="Martin F."/>
            <person name="Cullen D."/>
            <person name="Grigoriev I.V."/>
            <person name="Hibbett D.S."/>
        </authorList>
    </citation>
    <scope>NUCLEOTIDE SEQUENCE [LARGE SCALE GENOMIC DNA]</scope>
    <source>
        <strain evidence="7">RWD-64-598 SS2</strain>
    </source>
</reference>
<dbReference type="InterPro" id="IPR001077">
    <property type="entry name" value="COMT_C"/>
</dbReference>
<organism evidence="6 7">
    <name type="scientific">Coniophora puteana (strain RWD-64-598)</name>
    <name type="common">Brown rot fungus</name>
    <dbReference type="NCBI Taxonomy" id="741705"/>
    <lineage>
        <taxon>Eukaryota</taxon>
        <taxon>Fungi</taxon>
        <taxon>Dikarya</taxon>
        <taxon>Basidiomycota</taxon>
        <taxon>Agaricomycotina</taxon>
        <taxon>Agaricomycetes</taxon>
        <taxon>Agaricomycetidae</taxon>
        <taxon>Boletales</taxon>
        <taxon>Coniophorineae</taxon>
        <taxon>Coniophoraceae</taxon>
        <taxon>Coniophora</taxon>
    </lineage>
</organism>
<dbReference type="SUPFAM" id="SSF46785">
    <property type="entry name" value="Winged helix' DNA-binding domain"/>
    <property type="match status" value="1"/>
</dbReference>
<evidence type="ECO:0000259" key="4">
    <source>
        <dbReference type="Pfam" id="PF00891"/>
    </source>
</evidence>
<comment type="caution">
    <text evidence="6">The sequence shown here is derived from an EMBL/GenBank/DDBJ whole genome shotgun (WGS) entry which is preliminary data.</text>
</comment>
<dbReference type="OMA" id="NECFINT"/>
<feature type="domain" description="O-methyltransferase C-terminal" evidence="4">
    <location>
        <begin position="226"/>
        <end position="350"/>
    </location>
</feature>
<evidence type="ECO:0000256" key="2">
    <source>
        <dbReference type="ARBA" id="ARBA00022679"/>
    </source>
</evidence>
<dbReference type="InterPro" id="IPR036390">
    <property type="entry name" value="WH_DNA-bd_sf"/>
</dbReference>
<gene>
    <name evidence="6" type="ORF">CONPUDRAFT_61838</name>
</gene>
<dbReference type="PANTHER" id="PTHR43712">
    <property type="entry name" value="PUTATIVE (AFU_ORTHOLOGUE AFUA_4G14580)-RELATED"/>
    <property type="match status" value="1"/>
</dbReference>
<dbReference type="GO" id="GO:0046983">
    <property type="term" value="F:protein dimerization activity"/>
    <property type="evidence" value="ECO:0007669"/>
    <property type="project" value="InterPro"/>
</dbReference>
<evidence type="ECO:0000256" key="1">
    <source>
        <dbReference type="ARBA" id="ARBA00022603"/>
    </source>
</evidence>
<dbReference type="GO" id="GO:0032259">
    <property type="term" value="P:methylation"/>
    <property type="evidence" value="ECO:0007669"/>
    <property type="project" value="UniProtKB-KW"/>
</dbReference>
<dbReference type="Gene3D" id="3.40.50.150">
    <property type="entry name" value="Vaccinia Virus protein VP39"/>
    <property type="match status" value="1"/>
</dbReference>
<name>A0A5M3ME17_CONPW</name>
<dbReference type="PANTHER" id="PTHR43712:SF2">
    <property type="entry name" value="O-METHYLTRANSFERASE CICE"/>
    <property type="match status" value="1"/>
</dbReference>
<dbReference type="GeneID" id="19208181"/>
<dbReference type="KEGG" id="cput:CONPUDRAFT_61838"/>
<accession>A0A5M3ME17</accession>
<keyword evidence="1 6" id="KW-0489">Methyltransferase</keyword>
<dbReference type="EMBL" id="JH711583">
    <property type="protein sequence ID" value="EIW77519.1"/>
    <property type="molecule type" value="Genomic_DNA"/>
</dbReference>
<dbReference type="GO" id="GO:0008171">
    <property type="term" value="F:O-methyltransferase activity"/>
    <property type="evidence" value="ECO:0007669"/>
    <property type="project" value="InterPro"/>
</dbReference>
<dbReference type="Gene3D" id="1.10.10.10">
    <property type="entry name" value="Winged helix-like DNA-binding domain superfamily/Winged helix DNA-binding domain"/>
    <property type="match status" value="1"/>
</dbReference>